<accession>A0A1A8VUY7</accession>
<gene>
    <name evidence="4" type="ORF">PMALA_009370</name>
</gene>
<evidence type="ECO:0000256" key="2">
    <source>
        <dbReference type="ARBA" id="ARBA00022840"/>
    </source>
</evidence>
<protein>
    <submittedName>
        <fullName evidence="4">RING zinc finger protein, putative</fullName>
    </submittedName>
</protein>
<proteinExistence type="predicted"/>
<sequence>MVVSRRGESKHMLFLNSVNSKKKLNITEKKNILEKVHILPIRKCVSNFDELYNKLNLLISDRHVLYEGFIISIKKEEHIYNLDKTNQNEKELGYINTVHEEELNKESEAKGTIMETNNQGIFVNIEKRKSNNMQMIVQEEKEKTKILNDSQICLYNHKKKKEYSNSNNDVEYVVVNCVPSKGILSHDTLIYTDGKYADNLSKIQILIIKDRNYKKYEKKKNKNKLFYCGKLFIINNFSFLVVKVDSDVKVGFIDDRTVGNEMSVCLLCSIEIVLNADSYDHYNNVHIVPLYDTLPTTYNYDLFMDYIKPYIERNYLSVFSIYETFFYKGVQFKIMGVAPVDVKYGKGRISCNTFIYIDGSIKPTFFDVISKESVTYIKCLPFEYKPYAILNILQHLDTDSLLRLFPSANNSLQDDNNNNDSNSSNEDCNGECNGDCNRNNNRNSNCNINCNINCNNNWNNNWNNNKREKNVLKNLTKHKYIFNRLGKNNNDNKSEAGNVDSMDKGDAKDGNIIDGSSGNGSTNCNIKISKKKGACALRSNLINEQCAVYTVHINNNNMKCSQLCK</sequence>
<feature type="compositionally biased region" description="Basic and acidic residues" evidence="3">
    <location>
        <begin position="501"/>
        <end position="511"/>
    </location>
</feature>
<evidence type="ECO:0000256" key="3">
    <source>
        <dbReference type="SAM" id="MobiDB-lite"/>
    </source>
</evidence>
<feature type="region of interest" description="Disordered" evidence="3">
    <location>
        <begin position="486"/>
        <end position="512"/>
    </location>
</feature>
<dbReference type="InterPro" id="IPR029067">
    <property type="entry name" value="CDC48_domain_2-like_sf"/>
</dbReference>
<dbReference type="SUPFAM" id="SSF54585">
    <property type="entry name" value="Cdc48 domain 2-like"/>
    <property type="match status" value="1"/>
</dbReference>
<name>A0A1A8VUY7_PLAMA</name>
<dbReference type="AlphaFoldDB" id="A0A1A8VUY7"/>
<evidence type="ECO:0000313" key="4">
    <source>
        <dbReference type="EMBL" id="SBS84304.1"/>
    </source>
</evidence>
<organism evidence="4 5">
    <name type="scientific">Plasmodium malariae</name>
    <dbReference type="NCBI Taxonomy" id="5858"/>
    <lineage>
        <taxon>Eukaryota</taxon>
        <taxon>Sar</taxon>
        <taxon>Alveolata</taxon>
        <taxon>Apicomplexa</taxon>
        <taxon>Aconoidasida</taxon>
        <taxon>Haemosporida</taxon>
        <taxon>Plasmodiidae</taxon>
        <taxon>Plasmodium</taxon>
        <taxon>Plasmodium (Plasmodium)</taxon>
    </lineage>
</organism>
<dbReference type="VEuPathDB" id="PlasmoDB:PmUG01_08023100"/>
<dbReference type="GO" id="GO:0005524">
    <property type="term" value="F:ATP binding"/>
    <property type="evidence" value="ECO:0007669"/>
    <property type="project" value="UniProtKB-KW"/>
</dbReference>
<keyword evidence="2" id="KW-0067">ATP-binding</keyword>
<reference evidence="5" key="1">
    <citation type="submission" date="2016-05" db="EMBL/GenBank/DDBJ databases">
        <authorList>
            <person name="Naeem Raeece"/>
        </authorList>
    </citation>
    <scope>NUCLEOTIDE SEQUENCE [LARGE SCALE GENOMIC DNA]</scope>
</reference>
<dbReference type="EMBL" id="FLQW01000507">
    <property type="protein sequence ID" value="SBS84304.1"/>
    <property type="molecule type" value="Genomic_DNA"/>
</dbReference>
<evidence type="ECO:0000256" key="1">
    <source>
        <dbReference type="ARBA" id="ARBA00022741"/>
    </source>
</evidence>
<evidence type="ECO:0000313" key="5">
    <source>
        <dbReference type="Proteomes" id="UP000078597"/>
    </source>
</evidence>
<dbReference type="Gene3D" id="3.10.330.10">
    <property type="match status" value="1"/>
</dbReference>
<dbReference type="Proteomes" id="UP000078597">
    <property type="component" value="Unassembled WGS sequence"/>
</dbReference>
<keyword evidence="1" id="KW-0547">Nucleotide-binding</keyword>